<dbReference type="InterPro" id="IPR011990">
    <property type="entry name" value="TPR-like_helical_dom_sf"/>
</dbReference>
<keyword evidence="7" id="KW-1185">Reference proteome</keyword>
<sequence>MSAEAHKAAGNKLFSQQLYEDAVKEYSTAIVHIPLTWAGLHEFPQCQNPTVATYYTNRALCHLKLKRFDDVVADCNRAVDIDERAVKGYYLKGQALTEKKRYAEALTDLKKGAQ</sequence>
<dbReference type="GO" id="GO:0043161">
    <property type="term" value="P:proteasome-mediated ubiquitin-dependent protein catabolic process"/>
    <property type="evidence" value="ECO:0007669"/>
    <property type="project" value="TreeGrafter"/>
</dbReference>
<dbReference type="OrthoDB" id="629492at2759"/>
<dbReference type="GO" id="GO:0071218">
    <property type="term" value="P:cellular response to misfolded protein"/>
    <property type="evidence" value="ECO:0007669"/>
    <property type="project" value="TreeGrafter"/>
</dbReference>
<dbReference type="PANTHER" id="PTHR46803:SF2">
    <property type="entry name" value="E3 UBIQUITIN-PROTEIN LIGASE CHIP"/>
    <property type="match status" value="1"/>
</dbReference>
<evidence type="ECO:0000256" key="2">
    <source>
        <dbReference type="ARBA" id="ARBA00012483"/>
    </source>
</evidence>
<dbReference type="GO" id="GO:0051087">
    <property type="term" value="F:protein-folding chaperone binding"/>
    <property type="evidence" value="ECO:0007669"/>
    <property type="project" value="TreeGrafter"/>
</dbReference>
<protein>
    <recommendedName>
        <fullName evidence="2">RING-type E3 ubiquitin transferase</fullName>
        <ecNumber evidence="2">2.3.2.27</ecNumber>
    </recommendedName>
</protein>
<dbReference type="InterPro" id="IPR019734">
    <property type="entry name" value="TPR_rpt"/>
</dbReference>
<evidence type="ECO:0000313" key="6">
    <source>
        <dbReference type="EMBL" id="RUP48104.1"/>
    </source>
</evidence>
<reference evidence="6 7" key="1">
    <citation type="journal article" date="2018" name="New Phytol.">
        <title>Phylogenomics of Endogonaceae and evolution of mycorrhizas within Mucoromycota.</title>
        <authorList>
            <person name="Chang Y."/>
            <person name="Desiro A."/>
            <person name="Na H."/>
            <person name="Sandor L."/>
            <person name="Lipzen A."/>
            <person name="Clum A."/>
            <person name="Barry K."/>
            <person name="Grigoriev I.V."/>
            <person name="Martin F.M."/>
            <person name="Stajich J.E."/>
            <person name="Smith M.E."/>
            <person name="Bonito G."/>
            <person name="Spatafora J.W."/>
        </authorList>
    </citation>
    <scope>NUCLEOTIDE SEQUENCE [LARGE SCALE GENOMIC DNA]</scope>
    <source>
        <strain evidence="6 7">GMNB39</strain>
    </source>
</reference>
<organism evidence="6 7">
    <name type="scientific">Jimgerdemannia flammicorona</name>
    <dbReference type="NCBI Taxonomy" id="994334"/>
    <lineage>
        <taxon>Eukaryota</taxon>
        <taxon>Fungi</taxon>
        <taxon>Fungi incertae sedis</taxon>
        <taxon>Mucoromycota</taxon>
        <taxon>Mucoromycotina</taxon>
        <taxon>Endogonomycetes</taxon>
        <taxon>Endogonales</taxon>
        <taxon>Endogonaceae</taxon>
        <taxon>Jimgerdemannia</taxon>
    </lineage>
</organism>
<evidence type="ECO:0000256" key="5">
    <source>
        <dbReference type="ARBA" id="ARBA00022786"/>
    </source>
</evidence>
<proteinExistence type="predicted"/>
<dbReference type="Gene3D" id="1.25.40.10">
    <property type="entry name" value="Tetratricopeptide repeat domain"/>
    <property type="match status" value="1"/>
</dbReference>
<accession>A0A433DB97</accession>
<comment type="catalytic activity">
    <reaction evidence="1">
        <text>S-ubiquitinyl-[E2 ubiquitin-conjugating enzyme]-L-cysteine + [acceptor protein]-L-lysine = [E2 ubiquitin-conjugating enzyme]-L-cysteine + N(6)-ubiquitinyl-[acceptor protein]-L-lysine.</text>
        <dbReference type="EC" id="2.3.2.27"/>
    </reaction>
</comment>
<dbReference type="Pfam" id="PF13181">
    <property type="entry name" value="TPR_8"/>
    <property type="match status" value="2"/>
</dbReference>
<name>A0A433DB97_9FUNG</name>
<gene>
    <name evidence="6" type="ORF">BC936DRAFT_144952</name>
</gene>
<dbReference type="Proteomes" id="UP000268093">
    <property type="component" value="Unassembled WGS sequence"/>
</dbReference>
<dbReference type="EC" id="2.3.2.27" evidence="2"/>
<dbReference type="GO" id="GO:0000209">
    <property type="term" value="P:protein polyubiquitination"/>
    <property type="evidence" value="ECO:0007669"/>
    <property type="project" value="TreeGrafter"/>
</dbReference>
<evidence type="ECO:0000256" key="1">
    <source>
        <dbReference type="ARBA" id="ARBA00000900"/>
    </source>
</evidence>
<keyword evidence="4" id="KW-0677">Repeat</keyword>
<dbReference type="GO" id="GO:0045862">
    <property type="term" value="P:positive regulation of proteolysis"/>
    <property type="evidence" value="ECO:0007669"/>
    <property type="project" value="TreeGrafter"/>
</dbReference>
<keyword evidence="5" id="KW-0833">Ubl conjugation pathway</keyword>
<dbReference type="SUPFAM" id="SSF48452">
    <property type="entry name" value="TPR-like"/>
    <property type="match status" value="1"/>
</dbReference>
<evidence type="ECO:0000256" key="3">
    <source>
        <dbReference type="ARBA" id="ARBA00022679"/>
    </source>
</evidence>
<comment type="caution">
    <text evidence="6">The sequence shown here is derived from an EMBL/GenBank/DDBJ whole genome shotgun (WGS) entry which is preliminary data.</text>
</comment>
<dbReference type="AlphaFoldDB" id="A0A433DB97"/>
<evidence type="ECO:0000313" key="7">
    <source>
        <dbReference type="Proteomes" id="UP000268093"/>
    </source>
</evidence>
<dbReference type="SMART" id="SM00028">
    <property type="entry name" value="TPR"/>
    <property type="match status" value="2"/>
</dbReference>
<keyword evidence="3" id="KW-0808">Transferase</keyword>
<dbReference type="GO" id="GO:0061630">
    <property type="term" value="F:ubiquitin protein ligase activity"/>
    <property type="evidence" value="ECO:0007669"/>
    <property type="project" value="UniProtKB-EC"/>
</dbReference>
<dbReference type="EMBL" id="RBNI01003707">
    <property type="protein sequence ID" value="RUP48104.1"/>
    <property type="molecule type" value="Genomic_DNA"/>
</dbReference>
<evidence type="ECO:0000256" key="4">
    <source>
        <dbReference type="ARBA" id="ARBA00022737"/>
    </source>
</evidence>
<dbReference type="PANTHER" id="PTHR46803">
    <property type="entry name" value="E3 UBIQUITIN-PROTEIN LIGASE CHIP"/>
    <property type="match status" value="1"/>
</dbReference>
<dbReference type="GO" id="GO:0006515">
    <property type="term" value="P:protein quality control for misfolded or incompletely synthesized proteins"/>
    <property type="evidence" value="ECO:0007669"/>
    <property type="project" value="TreeGrafter"/>
</dbReference>
<dbReference type="GO" id="GO:0005737">
    <property type="term" value="C:cytoplasm"/>
    <property type="evidence" value="ECO:0007669"/>
    <property type="project" value="TreeGrafter"/>
</dbReference>